<dbReference type="GO" id="GO:0005789">
    <property type="term" value="C:endoplasmic reticulum membrane"/>
    <property type="evidence" value="ECO:0007669"/>
    <property type="project" value="TreeGrafter"/>
</dbReference>
<reference evidence="7" key="1">
    <citation type="submission" date="2021-01" db="EMBL/GenBank/DDBJ databases">
        <authorList>
            <person name="Corre E."/>
            <person name="Pelletier E."/>
            <person name="Niang G."/>
            <person name="Scheremetjew M."/>
            <person name="Finn R."/>
            <person name="Kale V."/>
            <person name="Holt S."/>
            <person name="Cochrane G."/>
            <person name="Meng A."/>
            <person name="Brown T."/>
            <person name="Cohen L."/>
        </authorList>
    </citation>
    <scope>NUCLEOTIDE SEQUENCE</scope>
    <source>
        <strain evidence="7">CCMP3107</strain>
    </source>
</reference>
<evidence type="ECO:0000256" key="3">
    <source>
        <dbReference type="ARBA" id="ARBA00022692"/>
    </source>
</evidence>
<accession>A0A6V1SEQ0</accession>
<evidence type="ECO:0000313" key="7">
    <source>
        <dbReference type="EMBL" id="CAE0636879.1"/>
    </source>
</evidence>
<feature type="transmembrane region" description="Helical" evidence="6">
    <location>
        <begin position="199"/>
        <end position="225"/>
    </location>
</feature>
<evidence type="ECO:0000256" key="5">
    <source>
        <dbReference type="ARBA" id="ARBA00023136"/>
    </source>
</evidence>
<gene>
    <name evidence="7" type="ORF">HAKA00212_LOCUS15646</name>
</gene>
<evidence type="ECO:0000256" key="2">
    <source>
        <dbReference type="ARBA" id="ARBA00008803"/>
    </source>
</evidence>
<dbReference type="EMBL" id="HBIU01034012">
    <property type="protein sequence ID" value="CAE0636879.1"/>
    <property type="molecule type" value="Transcribed_RNA"/>
</dbReference>
<dbReference type="AlphaFoldDB" id="A0A6V1SEQ0"/>
<dbReference type="InterPro" id="IPR008010">
    <property type="entry name" value="Tatp1"/>
</dbReference>
<evidence type="ECO:0000256" key="6">
    <source>
        <dbReference type="SAM" id="Phobius"/>
    </source>
</evidence>
<protein>
    <submittedName>
        <fullName evidence="7">Uncharacterized protein</fullName>
    </submittedName>
</protein>
<keyword evidence="3 6" id="KW-0812">Transmembrane</keyword>
<comment type="subcellular location">
    <subcellularLocation>
        <location evidence="1">Membrane</location>
        <topology evidence="1">Multi-pass membrane protein</topology>
    </subcellularLocation>
</comment>
<evidence type="ECO:0000256" key="1">
    <source>
        <dbReference type="ARBA" id="ARBA00004141"/>
    </source>
</evidence>
<evidence type="ECO:0000256" key="4">
    <source>
        <dbReference type="ARBA" id="ARBA00022989"/>
    </source>
</evidence>
<dbReference type="Pfam" id="PF05346">
    <property type="entry name" value="DUF747"/>
    <property type="match status" value="1"/>
</dbReference>
<organism evidence="7">
    <name type="scientific">Heterosigma akashiwo</name>
    <name type="common">Chromophytic alga</name>
    <name type="synonym">Heterosigma carterae</name>
    <dbReference type="NCBI Taxonomy" id="2829"/>
    <lineage>
        <taxon>Eukaryota</taxon>
        <taxon>Sar</taxon>
        <taxon>Stramenopiles</taxon>
        <taxon>Ochrophyta</taxon>
        <taxon>Raphidophyceae</taxon>
        <taxon>Chattonellales</taxon>
        <taxon>Chattonellaceae</taxon>
        <taxon>Heterosigma</taxon>
    </lineage>
</organism>
<name>A0A6V1SEQ0_HETAK</name>
<sequence length="274" mass="30668">MMASLLLVSGGRRRRQPLSWGLTGNDIHILCRCRRYHRRRGGGGRSNFNEMKGSVLKKFDRKNLFQLACADIVERFKLMLFLFLIVLLNYCQGMQDAVYRVVTKVALWVLGGEVLADWVKHAFIAKFNSIPSSVYPEYAAMLSVDLTSCRQGGVILDHTYAVTRRLGFAQLPLTCVFLRLVQTAGPAFRVSFAPSKAGLALIALLTYLCLLAFKVLTGILLQAYAYTPTVEELRSPSLARHGPGRRAAGDQVRASNVEKLSIIERFTLWKGRIV</sequence>
<dbReference type="PANTHER" id="PTHR13317:SF4">
    <property type="entry name" value="TRANSMEMBRANE ANTERIOR POSTERIOR TRANSFORMATION PROTEIN 1 HOMOLOG"/>
    <property type="match status" value="1"/>
</dbReference>
<dbReference type="PANTHER" id="PTHR13317">
    <property type="entry name" value="TRANSMEMBRANE ANTERIOR POSTERIOR TRANSFORMATION PROTEIN 1 HOMOLOG"/>
    <property type="match status" value="1"/>
</dbReference>
<comment type="similarity">
    <text evidence="2">Belongs to the TAPT1 family.</text>
</comment>
<keyword evidence="4 6" id="KW-1133">Transmembrane helix</keyword>
<keyword evidence="5 6" id="KW-0472">Membrane</keyword>
<proteinExistence type="inferred from homology"/>